<comment type="similarity">
    <text evidence="1 8">Belongs to the mannose-6-phosphate isomerase type 2 family.</text>
</comment>
<evidence type="ECO:0000256" key="1">
    <source>
        <dbReference type="ARBA" id="ARBA00006115"/>
    </source>
</evidence>
<comment type="caution">
    <text evidence="12">The sequence shown here is derived from an EMBL/GenBank/DDBJ whole genome shotgun (WGS) entry which is preliminary data.</text>
</comment>
<evidence type="ECO:0000256" key="2">
    <source>
        <dbReference type="ARBA" id="ARBA00012387"/>
    </source>
</evidence>
<dbReference type="Pfam" id="PF01050">
    <property type="entry name" value="MannoseP_isomer"/>
    <property type="match status" value="1"/>
</dbReference>
<dbReference type="CDD" id="cd02213">
    <property type="entry name" value="cupin_PMI_typeII_C"/>
    <property type="match status" value="1"/>
</dbReference>
<feature type="domain" description="MannoseP isomerase/GMP-like beta-helix" evidence="11">
    <location>
        <begin position="309"/>
        <end position="358"/>
    </location>
</feature>
<dbReference type="PANTHER" id="PTHR46390">
    <property type="entry name" value="MANNOSE-1-PHOSPHATE GUANYLYLTRANSFERASE"/>
    <property type="match status" value="1"/>
</dbReference>
<dbReference type="InterPro" id="IPR054566">
    <property type="entry name" value="ManC/GMP-like_b-helix"/>
</dbReference>
<dbReference type="Pfam" id="PF22640">
    <property type="entry name" value="ManC_GMP_beta-helix"/>
    <property type="match status" value="1"/>
</dbReference>
<keyword evidence="6" id="KW-0342">GTP-binding</keyword>
<evidence type="ECO:0000256" key="7">
    <source>
        <dbReference type="ARBA" id="ARBA00047343"/>
    </source>
</evidence>
<dbReference type="SUPFAM" id="SSF51182">
    <property type="entry name" value="RmlC-like cupins"/>
    <property type="match status" value="1"/>
</dbReference>
<name>A0ABU1Z7L3_9BURK</name>
<evidence type="ECO:0000313" key="12">
    <source>
        <dbReference type="EMBL" id="MDR7295716.1"/>
    </source>
</evidence>
<gene>
    <name evidence="12" type="ORF">J2X16_001037</name>
</gene>
<evidence type="ECO:0000256" key="3">
    <source>
        <dbReference type="ARBA" id="ARBA00022679"/>
    </source>
</evidence>
<keyword evidence="12" id="KW-0413">Isomerase</keyword>
<dbReference type="InterPro" id="IPR014710">
    <property type="entry name" value="RmlC-like_jellyroll"/>
</dbReference>
<sequence>MSIHKTPVLPVIMAGGSGTRLWPLSRAGYPKQFLVLSGNESLFQLAARRLAALASPEFELAGPCIVGNDEHRFLVLDQLRETKQEPTSVLLEPLGRNTAPALTLAALAALEGGNDPVLVVTPADQTVTDGAAFTAALQEAIRIAAEGAITILGITPDRPETGYGYIRTQPDAGGLSVAQFVEKPNLETAQRYLAEGDYYWNSGMFVLRASVWMKALERFRPDIAEATRAAWAARKTDAKFVRPGKAEFAAVPSESVDYAVMERCPGTDIPLRMVALDAGWNDLGAWEAVWQVAEKDESGNAFVGDALFADSKNTLVHATSRLVGVVGLTDIVVVETADAVLVSDRSRSQEVKQIVNRLGADQRGEHALHRKVHRPWGWYDSIDQGERFQVKRIMVKPGASLSLQMHHHRAEHWIVVSGTAEIVNGDKTILLTENQSTYIPLGQTHRLANPGKVPLEIIEVQSGSYLGEDDIVRFEDTYGRT</sequence>
<feature type="domain" description="Mannose-6-phosphate isomerase type II C-terminal" evidence="10">
    <location>
        <begin position="362"/>
        <end position="476"/>
    </location>
</feature>
<evidence type="ECO:0000256" key="8">
    <source>
        <dbReference type="RuleBase" id="RU004190"/>
    </source>
</evidence>
<dbReference type="InterPro" id="IPR011051">
    <property type="entry name" value="RmlC_Cupin_sf"/>
</dbReference>
<protein>
    <recommendedName>
        <fullName evidence="2">mannose-1-phosphate guanylyltransferase</fullName>
        <ecNumber evidence="2">2.7.7.13</ecNumber>
    </recommendedName>
</protein>
<dbReference type="SUPFAM" id="SSF53448">
    <property type="entry name" value="Nucleotide-diphospho-sugar transferases"/>
    <property type="match status" value="1"/>
</dbReference>
<dbReference type="InterPro" id="IPR006375">
    <property type="entry name" value="Man1P_GuaTrfase/Man6P_Isoase"/>
</dbReference>
<dbReference type="Gene3D" id="3.90.550.10">
    <property type="entry name" value="Spore Coat Polysaccharide Biosynthesis Protein SpsA, Chain A"/>
    <property type="match status" value="1"/>
</dbReference>
<dbReference type="Proteomes" id="UP001180536">
    <property type="component" value="Unassembled WGS sequence"/>
</dbReference>
<dbReference type="InterPro" id="IPR029044">
    <property type="entry name" value="Nucleotide-diphossugar_trans"/>
</dbReference>
<dbReference type="NCBIfam" id="TIGR01479">
    <property type="entry name" value="GMP_PMI"/>
    <property type="match status" value="1"/>
</dbReference>
<dbReference type="Gene3D" id="2.60.120.10">
    <property type="entry name" value="Jelly Rolls"/>
    <property type="match status" value="1"/>
</dbReference>
<evidence type="ECO:0000256" key="4">
    <source>
        <dbReference type="ARBA" id="ARBA00022695"/>
    </source>
</evidence>
<dbReference type="Pfam" id="PF00483">
    <property type="entry name" value="NTP_transferase"/>
    <property type="match status" value="1"/>
</dbReference>
<reference evidence="12 13" key="1">
    <citation type="submission" date="2023-07" db="EMBL/GenBank/DDBJ databases">
        <title>Sorghum-associated microbial communities from plants grown in Nebraska, USA.</title>
        <authorList>
            <person name="Schachtman D."/>
        </authorList>
    </citation>
    <scope>NUCLEOTIDE SEQUENCE [LARGE SCALE GENOMIC DNA]</scope>
    <source>
        <strain evidence="12 13">BE310</strain>
    </source>
</reference>
<proteinExistence type="inferred from homology"/>
<comment type="catalytic activity">
    <reaction evidence="7">
        <text>alpha-D-mannose 1-phosphate + GTP + H(+) = GDP-alpha-D-mannose + diphosphate</text>
        <dbReference type="Rhea" id="RHEA:15229"/>
        <dbReference type="ChEBI" id="CHEBI:15378"/>
        <dbReference type="ChEBI" id="CHEBI:33019"/>
        <dbReference type="ChEBI" id="CHEBI:37565"/>
        <dbReference type="ChEBI" id="CHEBI:57527"/>
        <dbReference type="ChEBI" id="CHEBI:58409"/>
        <dbReference type="EC" id="2.7.7.13"/>
    </reaction>
</comment>
<evidence type="ECO:0000259" key="11">
    <source>
        <dbReference type="Pfam" id="PF22640"/>
    </source>
</evidence>
<keyword evidence="5" id="KW-0547">Nucleotide-binding</keyword>
<accession>A0ABU1Z7L3</accession>
<evidence type="ECO:0000259" key="10">
    <source>
        <dbReference type="Pfam" id="PF01050"/>
    </source>
</evidence>
<dbReference type="CDD" id="cd02509">
    <property type="entry name" value="GDP-M1P_Guanylyltransferase"/>
    <property type="match status" value="1"/>
</dbReference>
<keyword evidence="3 12" id="KW-0808">Transferase</keyword>
<dbReference type="InterPro" id="IPR049577">
    <property type="entry name" value="GMPP_N"/>
</dbReference>
<keyword evidence="13" id="KW-1185">Reference proteome</keyword>
<dbReference type="PANTHER" id="PTHR46390:SF1">
    <property type="entry name" value="MANNOSE-1-PHOSPHATE GUANYLYLTRANSFERASE"/>
    <property type="match status" value="1"/>
</dbReference>
<feature type="domain" description="Nucleotidyl transferase" evidence="9">
    <location>
        <begin position="10"/>
        <end position="297"/>
    </location>
</feature>
<organism evidence="12 13">
    <name type="scientific">Pelomonas aquatica</name>
    <dbReference type="NCBI Taxonomy" id="431058"/>
    <lineage>
        <taxon>Bacteria</taxon>
        <taxon>Pseudomonadati</taxon>
        <taxon>Pseudomonadota</taxon>
        <taxon>Betaproteobacteria</taxon>
        <taxon>Burkholderiales</taxon>
        <taxon>Sphaerotilaceae</taxon>
        <taxon>Roseateles</taxon>
    </lineage>
</organism>
<dbReference type="EMBL" id="JAVDXQ010000001">
    <property type="protein sequence ID" value="MDR7295716.1"/>
    <property type="molecule type" value="Genomic_DNA"/>
</dbReference>
<dbReference type="GO" id="GO:0004476">
    <property type="term" value="F:mannose-6-phosphate isomerase activity"/>
    <property type="evidence" value="ECO:0007669"/>
    <property type="project" value="UniProtKB-EC"/>
</dbReference>
<evidence type="ECO:0000256" key="6">
    <source>
        <dbReference type="ARBA" id="ARBA00023134"/>
    </source>
</evidence>
<dbReference type="GO" id="GO:0004475">
    <property type="term" value="F:mannose-1-phosphate guanylyltransferase (GTP) activity"/>
    <property type="evidence" value="ECO:0007669"/>
    <property type="project" value="UniProtKB-EC"/>
</dbReference>
<dbReference type="InterPro" id="IPR001538">
    <property type="entry name" value="Man6P_isomerase-2_C"/>
</dbReference>
<dbReference type="EC" id="2.7.7.13" evidence="2"/>
<evidence type="ECO:0000259" key="9">
    <source>
        <dbReference type="Pfam" id="PF00483"/>
    </source>
</evidence>
<evidence type="ECO:0000313" key="13">
    <source>
        <dbReference type="Proteomes" id="UP001180536"/>
    </source>
</evidence>
<dbReference type="InterPro" id="IPR051161">
    <property type="entry name" value="Mannose-6P_isomerase_type2"/>
</dbReference>
<evidence type="ECO:0000256" key="5">
    <source>
        <dbReference type="ARBA" id="ARBA00022741"/>
    </source>
</evidence>
<dbReference type="RefSeq" id="WP_056875006.1">
    <property type="nucleotide sequence ID" value="NZ_JAVDXQ010000001.1"/>
</dbReference>
<keyword evidence="4 12" id="KW-0548">Nucleotidyltransferase</keyword>
<dbReference type="InterPro" id="IPR005835">
    <property type="entry name" value="NTP_transferase_dom"/>
</dbReference>